<dbReference type="InterPro" id="IPR024571">
    <property type="entry name" value="ERAP1-like_C_dom"/>
</dbReference>
<keyword evidence="9 13" id="KW-0482">Metalloprotease</keyword>
<feature type="domain" description="Aminopeptidase N-like N-terminal" evidence="16">
    <location>
        <begin position="10"/>
        <end position="179"/>
    </location>
</feature>
<evidence type="ECO:0000256" key="6">
    <source>
        <dbReference type="ARBA" id="ARBA00022723"/>
    </source>
</evidence>
<evidence type="ECO:0000256" key="7">
    <source>
        <dbReference type="ARBA" id="ARBA00022801"/>
    </source>
</evidence>
<comment type="cofactor">
    <cofactor evidence="11 13">
        <name>Zn(2+)</name>
        <dbReference type="ChEBI" id="CHEBI:29105"/>
    </cofactor>
    <text evidence="11 13">Binds 1 zinc ion per subunit.</text>
</comment>
<comment type="caution">
    <text evidence="17">The sequence shown here is derived from an EMBL/GenBank/DDBJ whole genome shotgun (WGS) entry which is preliminary data.</text>
</comment>
<reference evidence="17" key="1">
    <citation type="journal article" date="2021" name="PeerJ">
        <title>Extensive microbial diversity within the chicken gut microbiome revealed by metagenomics and culture.</title>
        <authorList>
            <person name="Gilroy R."/>
            <person name="Ravi A."/>
            <person name="Getino M."/>
            <person name="Pursley I."/>
            <person name="Horton D.L."/>
            <person name="Alikhan N.F."/>
            <person name="Baker D."/>
            <person name="Gharbi K."/>
            <person name="Hall N."/>
            <person name="Watson M."/>
            <person name="Adriaenssens E.M."/>
            <person name="Foster-Nyarko E."/>
            <person name="Jarju S."/>
            <person name="Secka A."/>
            <person name="Antonio M."/>
            <person name="Oren A."/>
            <person name="Chaudhuri R.R."/>
            <person name="La Ragione R."/>
            <person name="Hildebrand F."/>
            <person name="Pallen M.J."/>
        </authorList>
    </citation>
    <scope>NUCLEOTIDE SEQUENCE</scope>
    <source>
        <strain evidence="17">ChiSxjej3B15-572</strain>
    </source>
</reference>
<dbReference type="CDD" id="cd09601">
    <property type="entry name" value="M1_APN-Q_like"/>
    <property type="match status" value="1"/>
</dbReference>
<evidence type="ECO:0000256" key="12">
    <source>
        <dbReference type="PIRSR" id="PIRSR634016-4"/>
    </source>
</evidence>
<feature type="binding site" evidence="11">
    <location>
        <position position="287"/>
    </location>
    <ligand>
        <name>Zn(2+)</name>
        <dbReference type="ChEBI" id="CHEBI:29105"/>
        <note>catalytic</note>
    </ligand>
</feature>
<dbReference type="GO" id="GO:0006508">
    <property type="term" value="P:proteolysis"/>
    <property type="evidence" value="ECO:0007669"/>
    <property type="project" value="UniProtKB-KW"/>
</dbReference>
<dbReference type="InterPro" id="IPR034016">
    <property type="entry name" value="M1_APN-typ"/>
</dbReference>
<dbReference type="InterPro" id="IPR014782">
    <property type="entry name" value="Peptidase_M1_dom"/>
</dbReference>
<protein>
    <recommendedName>
        <fullName evidence="13">Aminopeptidase</fullName>
        <ecNumber evidence="13">3.4.11.-</ecNumber>
    </recommendedName>
</protein>
<accession>A0A9D2AL70</accession>
<evidence type="ECO:0000256" key="1">
    <source>
        <dbReference type="ARBA" id="ARBA00000098"/>
    </source>
</evidence>
<evidence type="ECO:0000259" key="14">
    <source>
        <dbReference type="Pfam" id="PF01433"/>
    </source>
</evidence>
<feature type="site" description="Transition state stabilizer" evidence="12">
    <location>
        <position position="374"/>
    </location>
</feature>
<evidence type="ECO:0000256" key="9">
    <source>
        <dbReference type="ARBA" id="ARBA00023049"/>
    </source>
</evidence>
<dbReference type="InterPro" id="IPR027268">
    <property type="entry name" value="Peptidase_M4/M1_CTD_sf"/>
</dbReference>
<dbReference type="FunFam" id="1.10.390.10:FF:000013">
    <property type="entry name" value="Aminopeptidase N"/>
    <property type="match status" value="1"/>
</dbReference>
<evidence type="ECO:0000256" key="8">
    <source>
        <dbReference type="ARBA" id="ARBA00022833"/>
    </source>
</evidence>
<dbReference type="Proteomes" id="UP000824231">
    <property type="component" value="Unassembled WGS sequence"/>
</dbReference>
<evidence type="ECO:0000313" key="17">
    <source>
        <dbReference type="EMBL" id="HIX35572.1"/>
    </source>
</evidence>
<dbReference type="PRINTS" id="PR00756">
    <property type="entry name" value="ALADIPTASE"/>
</dbReference>
<gene>
    <name evidence="17" type="ORF">H9856_04115</name>
</gene>
<dbReference type="PANTHER" id="PTHR11533">
    <property type="entry name" value="PROTEASE M1 ZINC METALLOPROTEASE"/>
    <property type="match status" value="1"/>
</dbReference>
<dbReference type="InterPro" id="IPR045357">
    <property type="entry name" value="Aminopeptidase_N-like_N"/>
</dbReference>
<dbReference type="Gene3D" id="2.60.40.1730">
    <property type="entry name" value="tricorn interacting facor f3 domain"/>
    <property type="match status" value="1"/>
</dbReference>
<evidence type="ECO:0000259" key="15">
    <source>
        <dbReference type="Pfam" id="PF11838"/>
    </source>
</evidence>
<evidence type="ECO:0000256" key="3">
    <source>
        <dbReference type="ARBA" id="ARBA00011245"/>
    </source>
</evidence>
<dbReference type="EMBL" id="DXFH01000013">
    <property type="protein sequence ID" value="HIX35572.1"/>
    <property type="molecule type" value="Genomic_DNA"/>
</dbReference>
<sequence>MSKRLLDDFVPQNYSIYVDINRQKKTIVGKVTMTGHANQQQIAINQKFLKIDSVQVDNQPVPFTVDDENEKVDITLPADGDTKVVIDYHTDLTDTMMGIYPSYYQLNGQKQELIGTQFETTFARQAFPVIDEPAAKATFDMAIKFDENPGETIIANMPEDHEENGVHYFQQTLRISPYLVAFAFGDMQNQLTKTKSGVEIGVFATKAHKEKELTLALDIAKRAIEFYEDFYQTPYPLPHSYQLALPDFSAGAMENWGLVTYRESYMLLDPDNATLPQKQHVATTVTHELAHQWFGDLVTMNWWDDLWLNESFANMMEYLCVDHLEPSWNIWETFQTSEVPMALQRDAIDGVQSVHVEVEDPADISSIFDSAIVYAKGSRMLVMVRSLLGDDNLRKGLKLYFDAHKYHNAKGDDLWDALSQASGMDIGAIMHSWLNQPGFPVVTAKVENGHLKLHQQQFFIGEHEDKGHLWQIPLNANYDAAPTIMKDADLDLGDYQGLRKQNDKPFRLNVGNNSHFIVKYDQTLLDDIMAHKDDLDNIAQLQLLQDLHLLAEGGQTNYASLVALLPQFAQSKSYIVNSGLYQIANSLKNFVDPEGQTSANLRQLFAQLSEKQAARLGWTVKDDEGNDDQLTRPYVLRAALYAQNADAKKTVHQLFVDNADNLSGLSAAIRPLVLDNEMEHYGNTDLLQKMLKLYQESTDPAFKMDLANAMCQAQDPDLIKQVIDHFEQTDVIKPQDIRYWYHFILDNPVAKPIAWEWFRDQWDWLWEHLGGDMEFSRFINDTASAFYTTAELNEYKDFFGPKESVPGLGRDIKMDIRIIAGRAKLIDSEKDAVNSAVAKLVH</sequence>
<dbReference type="GO" id="GO:0042277">
    <property type="term" value="F:peptide binding"/>
    <property type="evidence" value="ECO:0007669"/>
    <property type="project" value="TreeGrafter"/>
</dbReference>
<evidence type="ECO:0000256" key="11">
    <source>
        <dbReference type="PIRSR" id="PIRSR634016-3"/>
    </source>
</evidence>
<dbReference type="GO" id="GO:0005615">
    <property type="term" value="C:extracellular space"/>
    <property type="evidence" value="ECO:0007669"/>
    <property type="project" value="TreeGrafter"/>
</dbReference>
<dbReference type="GO" id="GO:0008270">
    <property type="term" value="F:zinc ion binding"/>
    <property type="evidence" value="ECO:0007669"/>
    <property type="project" value="UniProtKB-UniRule"/>
</dbReference>
<dbReference type="Pfam" id="PF17900">
    <property type="entry name" value="Peptidase_M1_N"/>
    <property type="match status" value="1"/>
</dbReference>
<dbReference type="Pfam" id="PF01433">
    <property type="entry name" value="Peptidase_M1"/>
    <property type="match status" value="1"/>
</dbReference>
<dbReference type="GO" id="GO:0005737">
    <property type="term" value="C:cytoplasm"/>
    <property type="evidence" value="ECO:0007669"/>
    <property type="project" value="TreeGrafter"/>
</dbReference>
<dbReference type="SUPFAM" id="SSF63737">
    <property type="entry name" value="Leukotriene A4 hydrolase N-terminal domain"/>
    <property type="match status" value="1"/>
</dbReference>
<dbReference type="AlphaFoldDB" id="A0A9D2AL70"/>
<feature type="binding site" evidence="11">
    <location>
        <position position="291"/>
    </location>
    <ligand>
        <name>Zn(2+)</name>
        <dbReference type="ChEBI" id="CHEBI:29105"/>
        <note>catalytic</note>
    </ligand>
</feature>
<dbReference type="GO" id="GO:0016285">
    <property type="term" value="F:alanyl aminopeptidase activity"/>
    <property type="evidence" value="ECO:0007669"/>
    <property type="project" value="UniProtKB-EC"/>
</dbReference>
<keyword evidence="4 13" id="KW-0031">Aminopeptidase</keyword>
<dbReference type="GO" id="GO:0070006">
    <property type="term" value="F:metalloaminopeptidase activity"/>
    <property type="evidence" value="ECO:0007669"/>
    <property type="project" value="TreeGrafter"/>
</dbReference>
<evidence type="ECO:0000256" key="2">
    <source>
        <dbReference type="ARBA" id="ARBA00010136"/>
    </source>
</evidence>
<feature type="domain" description="Peptidase M1 membrane alanine aminopeptidase" evidence="14">
    <location>
        <begin position="216"/>
        <end position="433"/>
    </location>
</feature>
<dbReference type="GO" id="GO:0016020">
    <property type="term" value="C:membrane"/>
    <property type="evidence" value="ECO:0007669"/>
    <property type="project" value="TreeGrafter"/>
</dbReference>
<proteinExistence type="inferred from homology"/>
<keyword evidence="6 11" id="KW-0479">Metal-binding</keyword>
<feature type="binding site" evidence="11">
    <location>
        <position position="310"/>
    </location>
    <ligand>
        <name>Zn(2+)</name>
        <dbReference type="ChEBI" id="CHEBI:29105"/>
        <note>catalytic</note>
    </ligand>
</feature>
<reference evidence="17" key="2">
    <citation type="submission" date="2021-04" db="EMBL/GenBank/DDBJ databases">
        <authorList>
            <person name="Gilroy R."/>
        </authorList>
    </citation>
    <scope>NUCLEOTIDE SEQUENCE</scope>
    <source>
        <strain evidence="17">ChiSxjej3B15-572</strain>
    </source>
</reference>
<evidence type="ECO:0000256" key="4">
    <source>
        <dbReference type="ARBA" id="ARBA00022438"/>
    </source>
</evidence>
<dbReference type="Pfam" id="PF11838">
    <property type="entry name" value="ERAP1_C"/>
    <property type="match status" value="1"/>
</dbReference>
<dbReference type="InterPro" id="IPR050344">
    <property type="entry name" value="Peptidase_M1_aminopeptidases"/>
</dbReference>
<feature type="domain" description="ERAP1-like C-terminal" evidence="15">
    <location>
        <begin position="508"/>
        <end position="816"/>
    </location>
</feature>
<dbReference type="EC" id="3.4.11.-" evidence="13"/>
<keyword evidence="7 13" id="KW-0378">Hydrolase</keyword>
<name>A0A9D2AL70_9LACO</name>
<evidence type="ECO:0000313" key="18">
    <source>
        <dbReference type="Proteomes" id="UP000824231"/>
    </source>
</evidence>
<comment type="similarity">
    <text evidence="2 13">Belongs to the peptidase M1 family.</text>
</comment>
<dbReference type="GO" id="GO:0043171">
    <property type="term" value="P:peptide catabolic process"/>
    <property type="evidence" value="ECO:0007669"/>
    <property type="project" value="TreeGrafter"/>
</dbReference>
<dbReference type="Gene3D" id="1.25.50.20">
    <property type="match status" value="1"/>
</dbReference>
<evidence type="ECO:0000256" key="10">
    <source>
        <dbReference type="PIRSR" id="PIRSR634016-1"/>
    </source>
</evidence>
<evidence type="ECO:0000259" key="16">
    <source>
        <dbReference type="Pfam" id="PF17900"/>
    </source>
</evidence>
<evidence type="ECO:0000256" key="5">
    <source>
        <dbReference type="ARBA" id="ARBA00022670"/>
    </source>
</evidence>
<keyword evidence="8 11" id="KW-0862">Zinc</keyword>
<evidence type="ECO:0000256" key="13">
    <source>
        <dbReference type="RuleBase" id="RU364040"/>
    </source>
</evidence>
<comment type="subunit">
    <text evidence="3">Monomer.</text>
</comment>
<keyword evidence="5 13" id="KW-0645">Protease</keyword>
<comment type="catalytic activity">
    <reaction evidence="1">
        <text>Release of an N-terminal amino acid, Xaa-|-Yaa- from a peptide, amide or arylamide. Xaa is preferably Ala, but may be most amino acids including Pro (slow action). When a terminal hydrophobic residue is followed by a prolyl residue, the two may be released as an intact Xaa-Pro dipeptide.</text>
        <dbReference type="EC" id="3.4.11.2"/>
    </reaction>
</comment>
<dbReference type="PANTHER" id="PTHR11533:SF174">
    <property type="entry name" value="PUROMYCIN-SENSITIVE AMINOPEPTIDASE-RELATED"/>
    <property type="match status" value="1"/>
</dbReference>
<dbReference type="Gene3D" id="1.10.390.10">
    <property type="entry name" value="Neutral Protease Domain 2"/>
    <property type="match status" value="1"/>
</dbReference>
<organism evidence="17 18">
    <name type="scientific">Candidatus Limosilactobacillus merdigallinarum</name>
    <dbReference type="NCBI Taxonomy" id="2838652"/>
    <lineage>
        <taxon>Bacteria</taxon>
        <taxon>Bacillati</taxon>
        <taxon>Bacillota</taxon>
        <taxon>Bacilli</taxon>
        <taxon>Lactobacillales</taxon>
        <taxon>Lactobacillaceae</taxon>
        <taxon>Limosilactobacillus</taxon>
    </lineage>
</organism>
<dbReference type="InterPro" id="IPR001930">
    <property type="entry name" value="Peptidase_M1"/>
</dbReference>
<dbReference type="SUPFAM" id="SSF55486">
    <property type="entry name" value="Metalloproteases ('zincins'), catalytic domain"/>
    <property type="match status" value="1"/>
</dbReference>
<feature type="active site" description="Proton acceptor" evidence="10">
    <location>
        <position position="288"/>
    </location>
</feature>
<dbReference type="InterPro" id="IPR042097">
    <property type="entry name" value="Aminopeptidase_N-like_N_sf"/>
</dbReference>
<dbReference type="Gene3D" id="2.60.40.1910">
    <property type="match status" value="1"/>
</dbReference>